<dbReference type="GO" id="GO:0008409">
    <property type="term" value="F:5'-3' exonuclease activity"/>
    <property type="evidence" value="ECO:0007669"/>
    <property type="project" value="InterPro"/>
</dbReference>
<dbReference type="Proteomes" id="UP000066284">
    <property type="component" value="Chromosome 1"/>
</dbReference>
<evidence type="ECO:0000313" key="11">
    <source>
        <dbReference type="Proteomes" id="UP000066284"/>
    </source>
</evidence>
<keyword evidence="11" id="KW-1185">Reference proteome</keyword>
<feature type="domain" description="RecJ OB" evidence="9">
    <location>
        <begin position="452"/>
        <end position="558"/>
    </location>
</feature>
<proteinExistence type="inferred from homology"/>
<sequence length="565" mass="61286">MGSKLWVFRDIDLTRREALAQALAISSATASLLLARGVTTLDEAAAWMSPGIVHDPFLIPDMDRAVDRLHQAMVNGERVCFYGDYDVDGMSATGIYLSFFQGLGANVSAYVPHRIREGYGLNEGAVRRLASEGVTLLVTSDCGTTSHREIALANQLGLDVIVTDHHQTDGELPPAVAVMNPHRRDARYPFHGLCSGGLAYKVACAYEARHGSGEVPTDALLDLVALSTIADVVPLQDENRVFVREGLAQLSRGARCGIRALKLVSGLANDCTADAIAFKLAPRLNAAGRLDEGLKGVRLLTTESEAEAKRLAEELDQLNRLRQRLESEIMRDATAAVEAGELPDAIVVASREWHMGVVGIVASRLVERFHRPAVVIALDGRGIGKGSARTIPGFDLYQGLASCRDLLLAFGGHPSAAGVTVHESRLSEFAGRFAAVAGRWAQAARRVPTLHLDSEVRLNEVTYRLLQEIGSLHPFGAGNPEPMFAGRRLEITNARVVGEKHLKMTLRQEGSPPFDGIGFGMKSLETQGVSLRDLVDVAFTPELNRWNGYDRIQLRIRDIRPSDGA</sequence>
<organism evidence="10 11">
    <name type="scientific">Candidatus Nitrospira inopinata</name>
    <dbReference type="NCBI Taxonomy" id="1715989"/>
    <lineage>
        <taxon>Bacteria</taxon>
        <taxon>Pseudomonadati</taxon>
        <taxon>Nitrospirota</taxon>
        <taxon>Nitrospiria</taxon>
        <taxon>Nitrospirales</taxon>
        <taxon>Nitrospiraceae</taxon>
        <taxon>Nitrospira</taxon>
    </lineage>
</organism>
<keyword evidence="4 10" id="KW-0378">Hydrolase</keyword>
<evidence type="ECO:0000256" key="3">
    <source>
        <dbReference type="ARBA" id="ARBA00022722"/>
    </source>
</evidence>
<evidence type="ECO:0000256" key="4">
    <source>
        <dbReference type="ARBA" id="ARBA00022801"/>
    </source>
</evidence>
<evidence type="ECO:0000259" key="8">
    <source>
        <dbReference type="Pfam" id="PF02272"/>
    </source>
</evidence>
<evidence type="ECO:0000256" key="6">
    <source>
        <dbReference type="SAM" id="Coils"/>
    </source>
</evidence>
<evidence type="ECO:0000256" key="1">
    <source>
        <dbReference type="ARBA" id="ARBA00005915"/>
    </source>
</evidence>
<dbReference type="Pfam" id="PF01368">
    <property type="entry name" value="DHH"/>
    <property type="match status" value="1"/>
</dbReference>
<gene>
    <name evidence="10" type="primary">recJ</name>
    <name evidence="10" type="ORF">NITINOP_3288</name>
</gene>
<protein>
    <recommendedName>
        <fullName evidence="2">Single-stranded-DNA-specific exonuclease RecJ</fullName>
    </recommendedName>
</protein>
<evidence type="ECO:0000259" key="9">
    <source>
        <dbReference type="Pfam" id="PF17768"/>
    </source>
</evidence>
<dbReference type="GO" id="GO:0006310">
    <property type="term" value="P:DNA recombination"/>
    <property type="evidence" value="ECO:0007669"/>
    <property type="project" value="InterPro"/>
</dbReference>
<dbReference type="Gene3D" id="2.40.50.460">
    <property type="match status" value="1"/>
</dbReference>
<reference evidence="11" key="1">
    <citation type="submission" date="2015-09" db="EMBL/GenBank/DDBJ databases">
        <authorList>
            <person name="Daims H."/>
        </authorList>
    </citation>
    <scope>NUCLEOTIDE SEQUENCE [LARGE SCALE GENOMIC DNA]</scope>
</reference>
<keyword evidence="6" id="KW-0175">Coiled coil</keyword>
<dbReference type="InterPro" id="IPR004610">
    <property type="entry name" value="RecJ"/>
</dbReference>
<dbReference type="InterPro" id="IPR001667">
    <property type="entry name" value="DDH_dom"/>
</dbReference>
<feature type="domain" description="DHHA1" evidence="8">
    <location>
        <begin position="347"/>
        <end position="430"/>
    </location>
</feature>
<dbReference type="EMBL" id="LN885086">
    <property type="protein sequence ID" value="CUQ68260.1"/>
    <property type="molecule type" value="Genomic_DNA"/>
</dbReference>
<accession>A0A0S4L0T2</accession>
<name>A0A0S4L0T2_9BACT</name>
<feature type="domain" description="DDH" evidence="7">
    <location>
        <begin position="79"/>
        <end position="227"/>
    </location>
</feature>
<dbReference type="Gene3D" id="3.90.1640.30">
    <property type="match status" value="1"/>
</dbReference>
<evidence type="ECO:0000313" key="10">
    <source>
        <dbReference type="EMBL" id="CUQ68260.1"/>
    </source>
</evidence>
<dbReference type="GO" id="GO:0006281">
    <property type="term" value="P:DNA repair"/>
    <property type="evidence" value="ECO:0007669"/>
    <property type="project" value="InterPro"/>
</dbReference>
<dbReference type="Pfam" id="PF02272">
    <property type="entry name" value="DHHA1"/>
    <property type="match status" value="1"/>
</dbReference>
<dbReference type="InterPro" id="IPR051673">
    <property type="entry name" value="SSDNA_exonuclease_RecJ"/>
</dbReference>
<feature type="coiled-coil region" evidence="6">
    <location>
        <begin position="301"/>
        <end position="335"/>
    </location>
</feature>
<dbReference type="NCBIfam" id="TIGR00644">
    <property type="entry name" value="recJ"/>
    <property type="match status" value="1"/>
</dbReference>
<dbReference type="InterPro" id="IPR041122">
    <property type="entry name" value="RecJ_OB"/>
</dbReference>
<dbReference type="KEGG" id="nio:NITINOP_3288"/>
<dbReference type="AlphaFoldDB" id="A0A0S4L0T2"/>
<keyword evidence="3" id="KW-0540">Nuclease</keyword>
<dbReference type="STRING" id="1715989.NITINOP_3288"/>
<dbReference type="PANTHER" id="PTHR30255:SF2">
    <property type="entry name" value="SINGLE-STRANDED-DNA-SPECIFIC EXONUCLEASE RECJ"/>
    <property type="match status" value="1"/>
</dbReference>
<evidence type="ECO:0000259" key="7">
    <source>
        <dbReference type="Pfam" id="PF01368"/>
    </source>
</evidence>
<dbReference type="Pfam" id="PF17768">
    <property type="entry name" value="RecJ_OB"/>
    <property type="match status" value="1"/>
</dbReference>
<dbReference type="PANTHER" id="PTHR30255">
    <property type="entry name" value="SINGLE-STRANDED-DNA-SPECIFIC EXONUCLEASE RECJ"/>
    <property type="match status" value="1"/>
</dbReference>
<dbReference type="RefSeq" id="WP_062487431.1">
    <property type="nucleotide sequence ID" value="NZ_LN885086.1"/>
</dbReference>
<keyword evidence="5 10" id="KW-0269">Exonuclease</keyword>
<evidence type="ECO:0000256" key="2">
    <source>
        <dbReference type="ARBA" id="ARBA00019841"/>
    </source>
</evidence>
<dbReference type="InterPro" id="IPR038763">
    <property type="entry name" value="DHH_sf"/>
</dbReference>
<dbReference type="GO" id="GO:0003676">
    <property type="term" value="F:nucleic acid binding"/>
    <property type="evidence" value="ECO:0007669"/>
    <property type="project" value="InterPro"/>
</dbReference>
<dbReference type="OrthoDB" id="9809852at2"/>
<dbReference type="SUPFAM" id="SSF64182">
    <property type="entry name" value="DHH phosphoesterases"/>
    <property type="match status" value="1"/>
</dbReference>
<evidence type="ECO:0000256" key="5">
    <source>
        <dbReference type="ARBA" id="ARBA00022839"/>
    </source>
</evidence>
<comment type="similarity">
    <text evidence="1">Belongs to the RecJ family.</text>
</comment>
<dbReference type="InterPro" id="IPR003156">
    <property type="entry name" value="DHHA1_dom"/>
</dbReference>